<feature type="transmembrane region" description="Helical" evidence="1">
    <location>
        <begin position="94"/>
        <end position="111"/>
    </location>
</feature>
<proteinExistence type="predicted"/>
<evidence type="ECO:0000256" key="1">
    <source>
        <dbReference type="SAM" id="Phobius"/>
    </source>
</evidence>
<protein>
    <recommendedName>
        <fullName evidence="2">YdbS-like PH domain-containing protein</fullName>
    </recommendedName>
</protein>
<dbReference type="EMBL" id="PCVI01000003">
    <property type="protein sequence ID" value="PIQ70490.1"/>
    <property type="molecule type" value="Genomic_DNA"/>
</dbReference>
<comment type="caution">
    <text evidence="3">The sequence shown here is derived from an EMBL/GenBank/DDBJ whole genome shotgun (WGS) entry which is preliminary data.</text>
</comment>
<gene>
    <name evidence="3" type="ORF">COV89_00170</name>
</gene>
<keyword evidence="1" id="KW-0812">Transmembrane</keyword>
<dbReference type="PANTHER" id="PTHR37938">
    <property type="entry name" value="BLL0215 PROTEIN"/>
    <property type="match status" value="1"/>
</dbReference>
<organism evidence="3 4">
    <name type="scientific">Candidatus Shapirobacteria bacterium CG11_big_fil_rev_8_21_14_0_20_40_12</name>
    <dbReference type="NCBI Taxonomy" id="1974889"/>
    <lineage>
        <taxon>Bacteria</taxon>
        <taxon>Candidatus Shapironibacteriota</taxon>
    </lineage>
</organism>
<evidence type="ECO:0000313" key="3">
    <source>
        <dbReference type="EMBL" id="PIQ70490.1"/>
    </source>
</evidence>
<sequence>MPELYSSNQPKEEVKKTTKREFLPPQSGHCLSSLLILPKKGVHFDTQDPEEEILLILRRHWITNLPWFFIALVLFFAPAVLTFFPLLASFPEKYRFVFVIVWYLITLMFIFEKFLAWLFNMTIITDERIIDIDFVNLTTKKISDCELDKIQDVSFNNSGAFGTIFNYGDVTVQTAAEIVEFVFEDIPRPAKVAEILQKLRTEEKIEALEGRIR</sequence>
<dbReference type="InterPro" id="IPR005182">
    <property type="entry name" value="YdbS-like_PH"/>
</dbReference>
<name>A0A2H0KGW0_9BACT</name>
<dbReference type="AlphaFoldDB" id="A0A2H0KGW0"/>
<dbReference type="Pfam" id="PF03703">
    <property type="entry name" value="bPH_2"/>
    <property type="match status" value="1"/>
</dbReference>
<evidence type="ECO:0000259" key="2">
    <source>
        <dbReference type="Pfam" id="PF03703"/>
    </source>
</evidence>
<dbReference type="Proteomes" id="UP000231371">
    <property type="component" value="Unassembled WGS sequence"/>
</dbReference>
<dbReference type="PANTHER" id="PTHR37938:SF1">
    <property type="entry name" value="BLL0215 PROTEIN"/>
    <property type="match status" value="1"/>
</dbReference>
<accession>A0A2H0KGW0</accession>
<feature type="domain" description="YdbS-like PH" evidence="2">
    <location>
        <begin position="139"/>
        <end position="195"/>
    </location>
</feature>
<keyword evidence="1" id="KW-1133">Transmembrane helix</keyword>
<evidence type="ECO:0000313" key="4">
    <source>
        <dbReference type="Proteomes" id="UP000231371"/>
    </source>
</evidence>
<feature type="transmembrane region" description="Helical" evidence="1">
    <location>
        <begin position="67"/>
        <end position="88"/>
    </location>
</feature>
<keyword evidence="1" id="KW-0472">Membrane</keyword>
<reference evidence="3 4" key="1">
    <citation type="submission" date="2017-09" db="EMBL/GenBank/DDBJ databases">
        <title>Depth-based differentiation of microbial function through sediment-hosted aquifers and enrichment of novel symbionts in the deep terrestrial subsurface.</title>
        <authorList>
            <person name="Probst A.J."/>
            <person name="Ladd B."/>
            <person name="Jarett J.K."/>
            <person name="Geller-Mcgrath D.E."/>
            <person name="Sieber C.M."/>
            <person name="Emerson J.B."/>
            <person name="Anantharaman K."/>
            <person name="Thomas B.C."/>
            <person name="Malmstrom R."/>
            <person name="Stieglmeier M."/>
            <person name="Klingl A."/>
            <person name="Woyke T."/>
            <person name="Ryan C.M."/>
            <person name="Banfield J.F."/>
        </authorList>
    </citation>
    <scope>NUCLEOTIDE SEQUENCE [LARGE SCALE GENOMIC DNA]</scope>
    <source>
        <strain evidence="3">CG11_big_fil_rev_8_21_14_0_20_40_12</strain>
    </source>
</reference>